<proteinExistence type="predicted"/>
<organism evidence="1 2">
    <name type="scientific">Penicillium camemberti (strain FM 013)</name>
    <dbReference type="NCBI Taxonomy" id="1429867"/>
    <lineage>
        <taxon>Eukaryota</taxon>
        <taxon>Fungi</taxon>
        <taxon>Dikarya</taxon>
        <taxon>Ascomycota</taxon>
        <taxon>Pezizomycotina</taxon>
        <taxon>Eurotiomycetes</taxon>
        <taxon>Eurotiomycetidae</taxon>
        <taxon>Eurotiales</taxon>
        <taxon>Aspergillaceae</taxon>
        <taxon>Penicillium</taxon>
    </lineage>
</organism>
<dbReference type="AlphaFoldDB" id="A0A0G4P5Z8"/>
<name>A0A0G4P5Z8_PENC3</name>
<dbReference type="Proteomes" id="UP000053732">
    <property type="component" value="Unassembled WGS sequence"/>
</dbReference>
<sequence length="73" mass="8472">MCDFTTHTEWVYLRLRLKRTLFPTDHNSTAGWPNGKALDYESRDCRFDPCVGHSFCFPGFLFVEVGVKLVVGW</sequence>
<reference evidence="1 2" key="1">
    <citation type="journal article" date="2014" name="Nat. Commun.">
        <title>Multiple recent horizontal transfers of a large genomic region in cheese making fungi.</title>
        <authorList>
            <person name="Cheeseman K."/>
            <person name="Ropars J."/>
            <person name="Renault P."/>
            <person name="Dupont J."/>
            <person name="Gouzy J."/>
            <person name="Branca A."/>
            <person name="Abraham A.L."/>
            <person name="Ceppi M."/>
            <person name="Conseiller E."/>
            <person name="Debuchy R."/>
            <person name="Malagnac F."/>
            <person name="Goarin A."/>
            <person name="Silar P."/>
            <person name="Lacoste S."/>
            <person name="Sallet E."/>
            <person name="Bensimon A."/>
            <person name="Giraud T."/>
            <person name="Brygoo Y."/>
        </authorList>
    </citation>
    <scope>NUCLEOTIDE SEQUENCE [LARGE SCALE GENOMIC DNA]</scope>
    <source>
        <strain evidence="2">FM 013</strain>
    </source>
</reference>
<evidence type="ECO:0000313" key="1">
    <source>
        <dbReference type="EMBL" id="CRL21722.1"/>
    </source>
</evidence>
<accession>A0A0G4P5Z8</accession>
<gene>
    <name evidence="1" type="ORF">PCAMFM013_S006g000262</name>
</gene>
<dbReference type="EMBL" id="HG793139">
    <property type="protein sequence ID" value="CRL21722.1"/>
    <property type="molecule type" value="Genomic_DNA"/>
</dbReference>
<keyword evidence="2" id="KW-1185">Reference proteome</keyword>
<evidence type="ECO:0000313" key="2">
    <source>
        <dbReference type="Proteomes" id="UP000053732"/>
    </source>
</evidence>
<protein>
    <submittedName>
        <fullName evidence="1">Str. FM013</fullName>
    </submittedName>
</protein>